<dbReference type="RefSeq" id="XP_022503386.1">
    <property type="nucleotide sequence ID" value="XM_022640737.1"/>
</dbReference>
<accession>A0A178DAN4</accession>
<proteinExistence type="predicted"/>
<evidence type="ECO:0000313" key="2">
    <source>
        <dbReference type="Proteomes" id="UP000185904"/>
    </source>
</evidence>
<protein>
    <recommendedName>
        <fullName evidence="3">Arrestin-like N-terminal domain-containing protein</fullName>
    </recommendedName>
</protein>
<evidence type="ECO:0008006" key="3">
    <source>
        <dbReference type="Google" id="ProtNLM"/>
    </source>
</evidence>
<sequence length="415" mass="46318">MELTFTNGLALSTSNDPYFLGDAGIEGYISIAASKGIEFDRLKVTLEEPGVLLNTIRSADWYADTLVHGIQRLLQLDDIKTARDFVGLEDQAKSTPKCFFHFDIPKTLQSELLGQNHGFLRDLPPSLPSFESVKKHPVLQPRYQGESNVGYNLRVQALIRDKVVASITRTVNIIPTLDVPPPFCVADFPGEYVLTQSRCQRIWRPSGSRTRELRIEASQPLPVILCKPADDTVFSTTLSLRQINYVTRNCRELPQAPGIGQCMASLVFSTYISSDPRESAPTLKDVSSSRGTLCRNEGVYAKAEVPVQFSSWKEIPHTLPQDDGTPDTNTDTAQRSIVEAQAHLTLNFGKLKYPVPSFESSLVSRRYKLDLCVRVTASNRRRTFRLILPAQISYSADNAQSPRTNLECDCPPYFA</sequence>
<dbReference type="AlphaFoldDB" id="A0A178DAN4"/>
<dbReference type="EMBL" id="LVCJ01000010">
    <property type="protein sequence ID" value="OAL38374.1"/>
    <property type="molecule type" value="Genomic_DNA"/>
</dbReference>
<evidence type="ECO:0000313" key="1">
    <source>
        <dbReference type="EMBL" id="OAL38374.1"/>
    </source>
</evidence>
<reference evidence="1 2" key="1">
    <citation type="submission" date="2016-03" db="EMBL/GenBank/DDBJ databases">
        <title>The draft genome sequence of Fonsecaea nubica causative agent of cutaneous subcutaneous infection in human host.</title>
        <authorList>
            <person name="Costa F."/>
            <person name="Sybren D.H."/>
            <person name="Raittz R.T."/>
            <person name="Weiss V.A."/>
            <person name="Leao A.C."/>
            <person name="Gomes R."/>
            <person name="De Souza E.M."/>
            <person name="Pedrosa F.O."/>
            <person name="Steffens M.B."/>
            <person name="Bombassaro A."/>
            <person name="Tadra-Sfeir M.Z."/>
            <person name="Moreno L.F."/>
            <person name="Najafzadeh M.J."/>
            <person name="Felipe M.S."/>
            <person name="Teixeira M."/>
            <person name="Sun J."/>
            <person name="Xi L."/>
            <person name="Castro M.A."/>
            <person name="Vicente V.A."/>
        </authorList>
    </citation>
    <scope>NUCLEOTIDE SEQUENCE [LARGE SCALE GENOMIC DNA]</scope>
    <source>
        <strain evidence="1 2">CBS 269.64</strain>
    </source>
</reference>
<keyword evidence="2" id="KW-1185">Reference proteome</keyword>
<gene>
    <name evidence="1" type="ORF">AYO20_02433</name>
</gene>
<name>A0A178DAN4_9EURO</name>
<dbReference type="OrthoDB" id="4129664at2759"/>
<dbReference type="GeneID" id="34585856"/>
<organism evidence="1 2">
    <name type="scientific">Fonsecaea nubica</name>
    <dbReference type="NCBI Taxonomy" id="856822"/>
    <lineage>
        <taxon>Eukaryota</taxon>
        <taxon>Fungi</taxon>
        <taxon>Dikarya</taxon>
        <taxon>Ascomycota</taxon>
        <taxon>Pezizomycotina</taxon>
        <taxon>Eurotiomycetes</taxon>
        <taxon>Chaetothyriomycetidae</taxon>
        <taxon>Chaetothyriales</taxon>
        <taxon>Herpotrichiellaceae</taxon>
        <taxon>Fonsecaea</taxon>
    </lineage>
</organism>
<comment type="caution">
    <text evidence="1">The sequence shown here is derived from an EMBL/GenBank/DDBJ whole genome shotgun (WGS) entry which is preliminary data.</text>
</comment>
<dbReference type="Proteomes" id="UP000185904">
    <property type="component" value="Unassembled WGS sequence"/>
</dbReference>